<dbReference type="AlphaFoldDB" id="A0A6B8RGY4"/>
<evidence type="ECO:0000259" key="1">
    <source>
        <dbReference type="SMART" id="SM00458"/>
    </source>
</evidence>
<evidence type="ECO:0000313" key="2">
    <source>
        <dbReference type="EMBL" id="QGQ95440.1"/>
    </source>
</evidence>
<reference evidence="3" key="1">
    <citation type="submission" date="2018-11" db="EMBL/GenBank/DDBJ databases">
        <title>Complete genome sequence of Paenibacillus sp. ML311-T8.</title>
        <authorList>
            <person name="Nam Y.-D."/>
            <person name="Kang J."/>
            <person name="Chung W.-H."/>
            <person name="Park Y.S."/>
        </authorList>
    </citation>
    <scope>NUCLEOTIDE SEQUENCE [LARGE SCALE GENOMIC DNA]</scope>
    <source>
        <strain evidence="3">ML311-T8</strain>
    </source>
</reference>
<dbReference type="EMBL" id="CP034235">
    <property type="protein sequence ID" value="QGQ95440.1"/>
    <property type="molecule type" value="Genomic_DNA"/>
</dbReference>
<dbReference type="SUPFAM" id="SSF75005">
    <property type="entry name" value="Arabinanase/levansucrase/invertase"/>
    <property type="match status" value="1"/>
</dbReference>
<evidence type="ECO:0000313" key="3">
    <source>
        <dbReference type="Proteomes" id="UP000426246"/>
    </source>
</evidence>
<sequence>MSVVGWQNDYPSRGGRLVSTDGINWNLTRDKMQIDLGNAGTFEDDMIYRQYIVNVNGTEYLYYNAKDKQSGWNERIGLAKWNNSIPLINPAKWSKTFGANYAGGGTFTIDAGRLKTMGVAPSGSSQVLQGNVKINTPNYSFSVDVTPISTSKDNSLHIRSTNLNNYYYAGIASWGGKYAIGKIVNGVNTKLVSTGLDSQISYNTTYKLKLVVSGTTIQLYDNGTLVLTASDNSLNPSSSYVDLQTTSSAGQAYFDNVSVDDTGIYDPTKYYKIINKLSGKALSISAGGTSNGSPAILYAFVNADDQLWQIVDVGGGYNKLINKKSGRALSIVSGGTTNGSQAHLWDFVNATDQKWSISAASTGYFKILNQNSLRALSCVNGAMANNTLLHLWDYLGNNPDQDWTIVPQ</sequence>
<dbReference type="Gene3D" id="2.115.10.20">
    <property type="entry name" value="Glycosyl hydrolase domain, family 43"/>
    <property type="match status" value="1"/>
</dbReference>
<dbReference type="InterPro" id="IPR035992">
    <property type="entry name" value="Ricin_B-like_lectins"/>
</dbReference>
<dbReference type="Gene3D" id="2.60.120.560">
    <property type="entry name" value="Exo-inulinase, domain 1"/>
    <property type="match status" value="1"/>
</dbReference>
<accession>A0A6B8RGY4</accession>
<protein>
    <recommendedName>
        <fullName evidence="1">Ricin B lectin domain-containing protein</fullName>
    </recommendedName>
</protein>
<proteinExistence type="predicted"/>
<dbReference type="CDD" id="cd00161">
    <property type="entry name" value="beta-trefoil_Ricin-like"/>
    <property type="match status" value="1"/>
</dbReference>
<dbReference type="InterPro" id="IPR023296">
    <property type="entry name" value="Glyco_hydro_beta-prop_sf"/>
</dbReference>
<dbReference type="SMART" id="SM00458">
    <property type="entry name" value="RICIN"/>
    <property type="match status" value="1"/>
</dbReference>
<organism evidence="2 3">
    <name type="scientific">Paenibacillus psychroresistens</name>
    <dbReference type="NCBI Taxonomy" id="1778678"/>
    <lineage>
        <taxon>Bacteria</taxon>
        <taxon>Bacillati</taxon>
        <taxon>Bacillota</taxon>
        <taxon>Bacilli</taxon>
        <taxon>Bacillales</taxon>
        <taxon>Paenibacillaceae</taxon>
        <taxon>Paenibacillus</taxon>
    </lineage>
</organism>
<dbReference type="Proteomes" id="UP000426246">
    <property type="component" value="Chromosome"/>
</dbReference>
<dbReference type="KEGG" id="ppsc:EHS13_11375"/>
<feature type="domain" description="Ricin B lectin" evidence="1">
    <location>
        <begin position="268"/>
        <end position="406"/>
    </location>
</feature>
<dbReference type="Pfam" id="PF14200">
    <property type="entry name" value="RicinB_lectin_2"/>
    <property type="match status" value="2"/>
</dbReference>
<dbReference type="Gene3D" id="2.80.10.50">
    <property type="match status" value="1"/>
</dbReference>
<gene>
    <name evidence="2" type="ORF">EHS13_11375</name>
</gene>
<dbReference type="PROSITE" id="PS50231">
    <property type="entry name" value="RICIN_B_LECTIN"/>
    <property type="match status" value="1"/>
</dbReference>
<dbReference type="SUPFAM" id="SSF50370">
    <property type="entry name" value="Ricin B-like lectins"/>
    <property type="match status" value="1"/>
</dbReference>
<keyword evidence="3" id="KW-1185">Reference proteome</keyword>
<dbReference type="RefSeq" id="WP_155700477.1">
    <property type="nucleotide sequence ID" value="NZ_CP034235.1"/>
</dbReference>
<dbReference type="InterPro" id="IPR000772">
    <property type="entry name" value="Ricin_B_lectin"/>
</dbReference>
<name>A0A6B8RGY4_9BACL</name>